<gene>
    <name evidence="3" type="ORF">COU29_02050</name>
</gene>
<dbReference type="AlphaFoldDB" id="A0A2M6W6X7"/>
<evidence type="ECO:0000256" key="1">
    <source>
        <dbReference type="SAM" id="MobiDB-lite"/>
    </source>
</evidence>
<dbReference type="PANTHER" id="PTHR47814:SF1">
    <property type="entry name" value="PEPTIDYL-TRNA HYDROLASE ARFB"/>
    <property type="match status" value="1"/>
</dbReference>
<dbReference type="PANTHER" id="PTHR47814">
    <property type="entry name" value="PEPTIDYL-TRNA HYDROLASE ARFB"/>
    <property type="match status" value="1"/>
</dbReference>
<dbReference type="EMBL" id="PFBV01000003">
    <property type="protein sequence ID" value="PIT88540.1"/>
    <property type="molecule type" value="Genomic_DNA"/>
</dbReference>
<sequence length="135" mass="15660">MIFSIPDNELKFDFIRSSGPGGQKVNKTSSKVQLRWSVGQSAIFSLDQKEIIRASFHNQLNKNDEIIISSEEERSQFQNKTKTVERLNRLINKILKPRKKRLLTKPTKASKIKRLEGKTKSSLKKKSRRKDSFEV</sequence>
<feature type="region of interest" description="Disordered" evidence="1">
    <location>
        <begin position="102"/>
        <end position="135"/>
    </location>
</feature>
<dbReference type="Pfam" id="PF00472">
    <property type="entry name" value="RF-1"/>
    <property type="match status" value="1"/>
</dbReference>
<name>A0A2M6W6X7_9BACT</name>
<dbReference type="GO" id="GO:0043022">
    <property type="term" value="F:ribosome binding"/>
    <property type="evidence" value="ECO:0007669"/>
    <property type="project" value="TreeGrafter"/>
</dbReference>
<evidence type="ECO:0000259" key="2">
    <source>
        <dbReference type="Pfam" id="PF00472"/>
    </source>
</evidence>
<dbReference type="GO" id="GO:0004045">
    <property type="term" value="F:peptidyl-tRNA hydrolase activity"/>
    <property type="evidence" value="ECO:0007669"/>
    <property type="project" value="TreeGrafter"/>
</dbReference>
<comment type="caution">
    <text evidence="3">The sequence shown here is derived from an EMBL/GenBank/DDBJ whole genome shotgun (WGS) entry which is preliminary data.</text>
</comment>
<proteinExistence type="predicted"/>
<dbReference type="GO" id="GO:0072344">
    <property type="term" value="P:rescue of stalled ribosome"/>
    <property type="evidence" value="ECO:0007669"/>
    <property type="project" value="TreeGrafter"/>
</dbReference>
<organism evidence="3 4">
    <name type="scientific">Candidatus Magasanikbacteria bacterium CG10_big_fil_rev_8_21_14_0_10_36_32</name>
    <dbReference type="NCBI Taxonomy" id="1974646"/>
    <lineage>
        <taxon>Bacteria</taxon>
        <taxon>Candidatus Magasanikiibacteriota</taxon>
    </lineage>
</organism>
<evidence type="ECO:0000313" key="3">
    <source>
        <dbReference type="EMBL" id="PIT88540.1"/>
    </source>
</evidence>
<keyword evidence="3" id="KW-0378">Hydrolase</keyword>
<evidence type="ECO:0000313" key="4">
    <source>
        <dbReference type="Proteomes" id="UP000231426"/>
    </source>
</evidence>
<dbReference type="InterPro" id="IPR000352">
    <property type="entry name" value="Pep_chain_release_fac_I"/>
</dbReference>
<dbReference type="NCBIfam" id="NF006718">
    <property type="entry name" value="PRK09256.1"/>
    <property type="match status" value="1"/>
</dbReference>
<accession>A0A2M6W6X7</accession>
<feature type="compositionally biased region" description="Basic residues" evidence="1">
    <location>
        <begin position="102"/>
        <end position="112"/>
    </location>
</feature>
<dbReference type="GO" id="GO:0003747">
    <property type="term" value="F:translation release factor activity"/>
    <property type="evidence" value="ECO:0007669"/>
    <property type="project" value="InterPro"/>
</dbReference>
<dbReference type="Gene3D" id="3.30.160.20">
    <property type="match status" value="1"/>
</dbReference>
<dbReference type="SUPFAM" id="SSF110916">
    <property type="entry name" value="Peptidyl-tRNA hydrolase domain-like"/>
    <property type="match status" value="1"/>
</dbReference>
<protein>
    <submittedName>
        <fullName evidence="3">Aminoacyl-tRNA hydrolase</fullName>
    </submittedName>
</protein>
<dbReference type="Proteomes" id="UP000231426">
    <property type="component" value="Unassembled WGS sequence"/>
</dbReference>
<reference evidence="4" key="1">
    <citation type="submission" date="2017-09" db="EMBL/GenBank/DDBJ databases">
        <title>Depth-based differentiation of microbial function through sediment-hosted aquifers and enrichment of novel symbionts in the deep terrestrial subsurface.</title>
        <authorList>
            <person name="Probst A.J."/>
            <person name="Ladd B."/>
            <person name="Jarett J.K."/>
            <person name="Geller-Mcgrath D.E."/>
            <person name="Sieber C.M.K."/>
            <person name="Emerson J.B."/>
            <person name="Anantharaman K."/>
            <person name="Thomas B.C."/>
            <person name="Malmstrom R."/>
            <person name="Stieglmeier M."/>
            <person name="Klingl A."/>
            <person name="Woyke T."/>
            <person name="Ryan C.M."/>
            <person name="Banfield J.F."/>
        </authorList>
    </citation>
    <scope>NUCLEOTIDE SEQUENCE [LARGE SCALE GENOMIC DNA]</scope>
</reference>
<feature type="domain" description="Prokaryotic-type class I peptide chain release factors" evidence="2">
    <location>
        <begin position="4"/>
        <end position="128"/>
    </location>
</feature>